<dbReference type="AlphaFoldDB" id="A0A8S1KH22"/>
<organism evidence="1 2">
    <name type="scientific">Paramecium sonneborni</name>
    <dbReference type="NCBI Taxonomy" id="65129"/>
    <lineage>
        <taxon>Eukaryota</taxon>
        <taxon>Sar</taxon>
        <taxon>Alveolata</taxon>
        <taxon>Ciliophora</taxon>
        <taxon>Intramacronucleata</taxon>
        <taxon>Oligohymenophorea</taxon>
        <taxon>Peniculida</taxon>
        <taxon>Parameciidae</taxon>
        <taxon>Paramecium</taxon>
    </lineage>
</organism>
<gene>
    <name evidence="1" type="ORF">PSON_ATCC_30995.1.T0060433</name>
</gene>
<proteinExistence type="predicted"/>
<evidence type="ECO:0000313" key="2">
    <source>
        <dbReference type="Proteomes" id="UP000692954"/>
    </source>
</evidence>
<sequence>MQQELIQFKQEDSKAPFTIKSEIQIQKQKEQDIEIQNLYRMIDKGIDYYNNGQFTFAKVVLYKSSSTLLNQIKKNQISEYEKPTAIAKLQSSIRHAEECNQQITKILKQIVKF</sequence>
<protein>
    <submittedName>
        <fullName evidence="1">Uncharacterized protein</fullName>
    </submittedName>
</protein>
<name>A0A8S1KH22_9CILI</name>
<dbReference type="EMBL" id="CAJJDN010000006">
    <property type="protein sequence ID" value="CAD8052396.1"/>
    <property type="molecule type" value="Genomic_DNA"/>
</dbReference>
<comment type="caution">
    <text evidence="1">The sequence shown here is derived from an EMBL/GenBank/DDBJ whole genome shotgun (WGS) entry which is preliminary data.</text>
</comment>
<dbReference type="Proteomes" id="UP000692954">
    <property type="component" value="Unassembled WGS sequence"/>
</dbReference>
<accession>A0A8S1KH22</accession>
<reference evidence="1" key="1">
    <citation type="submission" date="2021-01" db="EMBL/GenBank/DDBJ databases">
        <authorList>
            <consortium name="Genoscope - CEA"/>
            <person name="William W."/>
        </authorList>
    </citation>
    <scope>NUCLEOTIDE SEQUENCE</scope>
</reference>
<evidence type="ECO:0000313" key="1">
    <source>
        <dbReference type="EMBL" id="CAD8052396.1"/>
    </source>
</evidence>
<keyword evidence="2" id="KW-1185">Reference proteome</keyword>